<dbReference type="AlphaFoldDB" id="K9F8M5"/>
<reference evidence="3" key="1">
    <citation type="journal article" date="2012" name="BMC Genomics">
        <title>Genome sequence of the necrotrophic fungus Penicillium digitatum, the main postharvest pathogen of citrus.</title>
        <authorList>
            <person name="Marcet-Houben M."/>
            <person name="Ballester A.-R."/>
            <person name="de la Fuente B."/>
            <person name="Harries E."/>
            <person name="Marcos J.F."/>
            <person name="Gonzalez-Candelas L."/>
            <person name="Gabaldon T."/>
        </authorList>
    </citation>
    <scope>NUCLEOTIDE SEQUENCE [LARGE SCALE GENOMIC DNA]</scope>
    <source>
        <strain evidence="3">Pd1 / CECT 20795</strain>
    </source>
</reference>
<proteinExistence type="predicted"/>
<protein>
    <submittedName>
        <fullName evidence="2">Uncharacterized protein</fullName>
    </submittedName>
</protein>
<name>K9F8M5_PEND1</name>
<keyword evidence="1" id="KW-0812">Transmembrane</keyword>
<gene>
    <name evidence="2" type="ORF">PDIP_87540</name>
</gene>
<dbReference type="HOGENOM" id="CLU_2813186_0_0_1"/>
<evidence type="ECO:0000313" key="3">
    <source>
        <dbReference type="Proteomes" id="UP000009886"/>
    </source>
</evidence>
<dbReference type="KEGG" id="pdp:PDIP_87540"/>
<evidence type="ECO:0000256" key="1">
    <source>
        <dbReference type="SAM" id="Phobius"/>
    </source>
</evidence>
<feature type="transmembrane region" description="Helical" evidence="1">
    <location>
        <begin position="22"/>
        <end position="43"/>
    </location>
</feature>
<dbReference type="VEuPathDB" id="FungiDB:PDIP_87540"/>
<accession>K9F8M5</accession>
<keyword evidence="1" id="KW-1133">Transmembrane helix</keyword>
<dbReference type="Proteomes" id="UP000009886">
    <property type="component" value="Unassembled WGS sequence"/>
</dbReference>
<keyword evidence="1" id="KW-0472">Membrane</keyword>
<sequence>MDIQWPIQGLERNCVALLDCTVGVSAVLLLIAALGAVLSCWLLSLEVNPHLCAINFRVTTGIFTANP</sequence>
<comment type="caution">
    <text evidence="2">The sequence shown here is derived from an EMBL/GenBank/DDBJ whole genome shotgun (WGS) entry which is preliminary data.</text>
</comment>
<dbReference type="EMBL" id="AKCU01000539">
    <property type="protein sequence ID" value="EKV04387.1"/>
    <property type="molecule type" value="Genomic_DNA"/>
</dbReference>
<organism evidence="2 3">
    <name type="scientific">Penicillium digitatum (strain Pd1 / CECT 20795)</name>
    <name type="common">Green mold</name>
    <dbReference type="NCBI Taxonomy" id="1170230"/>
    <lineage>
        <taxon>Eukaryota</taxon>
        <taxon>Fungi</taxon>
        <taxon>Dikarya</taxon>
        <taxon>Ascomycota</taxon>
        <taxon>Pezizomycotina</taxon>
        <taxon>Eurotiomycetes</taxon>
        <taxon>Eurotiomycetidae</taxon>
        <taxon>Eurotiales</taxon>
        <taxon>Aspergillaceae</taxon>
        <taxon>Penicillium</taxon>
    </lineage>
</organism>
<evidence type="ECO:0000313" key="2">
    <source>
        <dbReference type="EMBL" id="EKV04387.1"/>
    </source>
</evidence>